<feature type="compositionally biased region" description="Basic and acidic residues" evidence="1">
    <location>
        <begin position="141"/>
        <end position="150"/>
    </location>
</feature>
<dbReference type="Proteomes" id="UP001153365">
    <property type="component" value="Unassembled WGS sequence"/>
</dbReference>
<proteinExistence type="predicted"/>
<sequence length="187" mass="21724">MIVNLRISKTILVVLGKIPMLTSKKDRGGKITVYDLMRKTGEFEEERKQYSWIARRKAELEGPEWLSKEISKGYLARSKDLRIHKQSGMMRGQRRFGKWEEDWRDKSDTELEISLRHKGFQALKRHEAGPTDGVEVTGGEGDFRRDKLDRPLSNYDGDGQIEVNLTKRIDLEKKTNEGMRGLMIDEI</sequence>
<protein>
    <submittedName>
        <fullName evidence="2">Uncharacterized protein</fullName>
    </submittedName>
</protein>
<keyword evidence="3" id="KW-1185">Reference proteome</keyword>
<reference evidence="2" key="1">
    <citation type="submission" date="2022-06" db="EMBL/GenBank/DDBJ databases">
        <authorList>
            <consortium name="SYNGENTA / RWTH Aachen University"/>
        </authorList>
    </citation>
    <scope>NUCLEOTIDE SEQUENCE</scope>
</reference>
<evidence type="ECO:0000256" key="1">
    <source>
        <dbReference type="SAM" id="MobiDB-lite"/>
    </source>
</evidence>
<evidence type="ECO:0000313" key="2">
    <source>
        <dbReference type="EMBL" id="CAH7673597.1"/>
    </source>
</evidence>
<organism evidence="2 3">
    <name type="scientific">Phakopsora pachyrhizi</name>
    <name type="common">Asian soybean rust disease fungus</name>
    <dbReference type="NCBI Taxonomy" id="170000"/>
    <lineage>
        <taxon>Eukaryota</taxon>
        <taxon>Fungi</taxon>
        <taxon>Dikarya</taxon>
        <taxon>Basidiomycota</taxon>
        <taxon>Pucciniomycotina</taxon>
        <taxon>Pucciniomycetes</taxon>
        <taxon>Pucciniales</taxon>
        <taxon>Phakopsoraceae</taxon>
        <taxon>Phakopsora</taxon>
    </lineage>
</organism>
<name>A0AAV0AUS5_PHAPC</name>
<evidence type="ECO:0000313" key="3">
    <source>
        <dbReference type="Proteomes" id="UP001153365"/>
    </source>
</evidence>
<dbReference type="AlphaFoldDB" id="A0AAV0AUS5"/>
<accession>A0AAV0AUS5</accession>
<comment type="caution">
    <text evidence="2">The sequence shown here is derived from an EMBL/GenBank/DDBJ whole genome shotgun (WGS) entry which is preliminary data.</text>
</comment>
<gene>
    <name evidence="2" type="ORF">PPACK8108_LOCUS8472</name>
</gene>
<feature type="region of interest" description="Disordered" evidence="1">
    <location>
        <begin position="129"/>
        <end position="151"/>
    </location>
</feature>
<dbReference type="EMBL" id="CALTRL010001750">
    <property type="protein sequence ID" value="CAH7673597.1"/>
    <property type="molecule type" value="Genomic_DNA"/>
</dbReference>